<evidence type="ECO:0000256" key="1">
    <source>
        <dbReference type="SAM" id="MobiDB-lite"/>
    </source>
</evidence>
<gene>
    <name evidence="2" type="ORF">BGZ95_011515</name>
</gene>
<feature type="region of interest" description="Disordered" evidence="1">
    <location>
        <begin position="1"/>
        <end position="32"/>
    </location>
</feature>
<proteinExistence type="predicted"/>
<organism evidence="2 3">
    <name type="scientific">Linnemannia exigua</name>
    <dbReference type="NCBI Taxonomy" id="604196"/>
    <lineage>
        <taxon>Eukaryota</taxon>
        <taxon>Fungi</taxon>
        <taxon>Fungi incertae sedis</taxon>
        <taxon>Mucoromycota</taxon>
        <taxon>Mortierellomycotina</taxon>
        <taxon>Mortierellomycetes</taxon>
        <taxon>Mortierellales</taxon>
        <taxon>Mortierellaceae</taxon>
        <taxon>Linnemannia</taxon>
    </lineage>
</organism>
<keyword evidence="3" id="KW-1185">Reference proteome</keyword>
<dbReference type="Proteomes" id="UP001194580">
    <property type="component" value="Unassembled WGS sequence"/>
</dbReference>
<evidence type="ECO:0000313" key="2">
    <source>
        <dbReference type="EMBL" id="KAG0272699.1"/>
    </source>
</evidence>
<comment type="caution">
    <text evidence="2">The sequence shown here is derived from an EMBL/GenBank/DDBJ whole genome shotgun (WGS) entry which is preliminary data.</text>
</comment>
<evidence type="ECO:0000313" key="3">
    <source>
        <dbReference type="Proteomes" id="UP001194580"/>
    </source>
</evidence>
<protein>
    <submittedName>
        <fullName evidence="2">Uncharacterized protein</fullName>
    </submittedName>
</protein>
<sequence length="256" mass="28247">MVIFSADVRMSGMPNKRPRNDEVEQNQSEGQDQGVAAAHLFPQINRQIIAITTIHRPMVTSGFFLAHLILSSSNRTKTPSTATTRMTITTMTSKAVIKILTCTTPNIHTNLDTGPRIATSATTPNSNNNSNNNNNNNVVTTIATTLQMGSRPETKSLDKTPIGSMVATTEDSIEDEDVAEVEEVAVVVEVKDEAEDEVDLAFSIDTRSLLVMAWILAISLKMKEAPSLTAALPHIRSKAFLMVDIPIMHWYYWYQK</sequence>
<dbReference type="AlphaFoldDB" id="A0AAD4H470"/>
<dbReference type="EMBL" id="JAAAIL010000877">
    <property type="protein sequence ID" value="KAG0272699.1"/>
    <property type="molecule type" value="Genomic_DNA"/>
</dbReference>
<name>A0AAD4H470_9FUNG</name>
<reference evidence="2" key="1">
    <citation type="journal article" date="2020" name="Fungal Divers.">
        <title>Resolving the Mortierellaceae phylogeny through synthesis of multi-gene phylogenetics and phylogenomics.</title>
        <authorList>
            <person name="Vandepol N."/>
            <person name="Liber J."/>
            <person name="Desiro A."/>
            <person name="Na H."/>
            <person name="Kennedy M."/>
            <person name="Barry K."/>
            <person name="Grigoriev I.V."/>
            <person name="Miller A.N."/>
            <person name="O'Donnell K."/>
            <person name="Stajich J.E."/>
            <person name="Bonito G."/>
        </authorList>
    </citation>
    <scope>NUCLEOTIDE SEQUENCE</scope>
    <source>
        <strain evidence="2">NRRL 28262</strain>
    </source>
</reference>
<accession>A0AAD4H470</accession>